<feature type="region of interest" description="Disordered" evidence="1">
    <location>
        <begin position="257"/>
        <end position="276"/>
    </location>
</feature>
<gene>
    <name evidence="2" type="ORF">Cvel_28963</name>
</gene>
<accession>A0A0G4HM13</accession>
<feature type="region of interest" description="Disordered" evidence="1">
    <location>
        <begin position="16"/>
        <end position="77"/>
    </location>
</feature>
<proteinExistence type="predicted"/>
<sequence length="276" mass="30196">MQACYPYHETPLGPFEATSYRVVVVEPPPEDRRGSGSPPGTGRSGLSQDRTEREVEAGSPGGAEGKEKTKKRMIIHLKEESEKGPCARVLSCEWRFEDDGPPCKGGRWEEELEEYDPPSEDEAAEEDAEDLELDYWKEILGPRDGQQDSSVSGGTNAGAEGAAGALTLGELGERMDAFDNRVKEYVGKNMEEMSEDFLGSLPALQAQSIAGATFQWIEAMKDAMHNAMSKKAAESAPGSKVVMSVADANNIVEEAMGKLKESRRQEEEARDRAPFF</sequence>
<evidence type="ECO:0000256" key="1">
    <source>
        <dbReference type="SAM" id="MobiDB-lite"/>
    </source>
</evidence>
<dbReference type="VEuPathDB" id="CryptoDB:Cvel_28963"/>
<dbReference type="EMBL" id="CDMZ01003124">
    <property type="protein sequence ID" value="CEM45179.1"/>
    <property type="molecule type" value="Genomic_DNA"/>
</dbReference>
<feature type="compositionally biased region" description="Acidic residues" evidence="1">
    <location>
        <begin position="110"/>
        <end position="122"/>
    </location>
</feature>
<name>A0A0G4HM13_9ALVE</name>
<organism evidence="2">
    <name type="scientific">Chromera velia CCMP2878</name>
    <dbReference type="NCBI Taxonomy" id="1169474"/>
    <lineage>
        <taxon>Eukaryota</taxon>
        <taxon>Sar</taxon>
        <taxon>Alveolata</taxon>
        <taxon>Colpodellida</taxon>
        <taxon>Chromeraceae</taxon>
        <taxon>Chromera</taxon>
    </lineage>
</organism>
<reference evidence="2" key="1">
    <citation type="submission" date="2014-11" db="EMBL/GenBank/DDBJ databases">
        <authorList>
            <person name="Otto D Thomas"/>
            <person name="Naeem Raeece"/>
        </authorList>
    </citation>
    <scope>NUCLEOTIDE SEQUENCE</scope>
</reference>
<feature type="region of interest" description="Disordered" evidence="1">
    <location>
        <begin position="100"/>
        <end position="122"/>
    </location>
</feature>
<protein>
    <submittedName>
        <fullName evidence="2">Uncharacterized protein</fullName>
    </submittedName>
</protein>
<evidence type="ECO:0000313" key="2">
    <source>
        <dbReference type="EMBL" id="CEM45179.1"/>
    </source>
</evidence>
<dbReference type="AlphaFoldDB" id="A0A0G4HM13"/>